<evidence type="ECO:0000313" key="3">
    <source>
        <dbReference type="Proteomes" id="UP000198211"/>
    </source>
</evidence>
<accession>A0A225V9A1</accession>
<comment type="caution">
    <text evidence="2">The sequence shown here is derived from an EMBL/GenBank/DDBJ whole genome shotgun (WGS) entry which is preliminary data.</text>
</comment>
<name>A0A225V9A1_9STRA</name>
<reference evidence="3" key="1">
    <citation type="submission" date="2017-03" db="EMBL/GenBank/DDBJ databases">
        <title>Phytopthora megakarya and P. palmivora, two closely related causual agents of cacao black pod achieved similar genome size and gene model numbers by different mechanisms.</title>
        <authorList>
            <person name="Ali S."/>
            <person name="Shao J."/>
            <person name="Larry D.J."/>
            <person name="Kronmiller B."/>
            <person name="Shen D."/>
            <person name="Strem M.D."/>
            <person name="Melnick R.L."/>
            <person name="Guiltinan M.J."/>
            <person name="Tyler B.M."/>
            <person name="Meinhardt L.W."/>
            <person name="Bailey B.A."/>
        </authorList>
    </citation>
    <scope>NUCLEOTIDE SEQUENCE [LARGE SCALE GENOMIC DNA]</scope>
    <source>
        <strain evidence="3">zdho120</strain>
    </source>
</reference>
<dbReference type="AlphaFoldDB" id="A0A225V9A1"/>
<protein>
    <submittedName>
        <fullName evidence="2">Uncharacterized protein</fullName>
    </submittedName>
</protein>
<evidence type="ECO:0000313" key="2">
    <source>
        <dbReference type="EMBL" id="OWZ01367.1"/>
    </source>
</evidence>
<organism evidence="2 3">
    <name type="scientific">Phytophthora megakarya</name>
    <dbReference type="NCBI Taxonomy" id="4795"/>
    <lineage>
        <taxon>Eukaryota</taxon>
        <taxon>Sar</taxon>
        <taxon>Stramenopiles</taxon>
        <taxon>Oomycota</taxon>
        <taxon>Peronosporomycetes</taxon>
        <taxon>Peronosporales</taxon>
        <taxon>Peronosporaceae</taxon>
        <taxon>Phytophthora</taxon>
    </lineage>
</organism>
<sequence>MTRSENMLKEGGCDESASGELVQSSRRVQGLLPEERRTLDEVKRDNRKRNAALRKAAQEARDLQLLENRKQSRLALTRTKRRRPGAPRMALREFLKRTLESRIQKTIPKWEFEESDEESVVEVMVKTEPSAEDRVTDSPQRPNEVDFVQEKIDVKVERPLSTVQEEVVSEDMEVSPALTETPSN</sequence>
<feature type="compositionally biased region" description="Basic and acidic residues" evidence="1">
    <location>
        <begin position="1"/>
        <end position="12"/>
    </location>
</feature>
<feature type="region of interest" description="Disordered" evidence="1">
    <location>
        <begin position="1"/>
        <end position="57"/>
    </location>
</feature>
<evidence type="ECO:0000256" key="1">
    <source>
        <dbReference type="SAM" id="MobiDB-lite"/>
    </source>
</evidence>
<gene>
    <name evidence="2" type="ORF">PHMEG_00027260</name>
</gene>
<dbReference type="EMBL" id="NBNE01006908">
    <property type="protein sequence ID" value="OWZ01367.1"/>
    <property type="molecule type" value="Genomic_DNA"/>
</dbReference>
<proteinExistence type="predicted"/>
<feature type="compositionally biased region" description="Basic and acidic residues" evidence="1">
    <location>
        <begin position="33"/>
        <end position="44"/>
    </location>
</feature>
<keyword evidence="3" id="KW-1185">Reference proteome</keyword>
<dbReference type="Proteomes" id="UP000198211">
    <property type="component" value="Unassembled WGS sequence"/>
</dbReference>